<keyword evidence="3" id="KW-1185">Reference proteome</keyword>
<proteinExistence type="predicted"/>
<evidence type="ECO:0000313" key="3">
    <source>
        <dbReference type="Proteomes" id="UP000799429"/>
    </source>
</evidence>
<accession>A0A9P4SID5</accession>
<reference evidence="2" key="1">
    <citation type="journal article" date="2020" name="Stud. Mycol.">
        <title>101 Dothideomycetes genomes: a test case for predicting lifestyles and emergence of pathogens.</title>
        <authorList>
            <person name="Haridas S."/>
            <person name="Albert R."/>
            <person name="Binder M."/>
            <person name="Bloem J."/>
            <person name="Labutti K."/>
            <person name="Salamov A."/>
            <person name="Andreopoulos B."/>
            <person name="Baker S."/>
            <person name="Barry K."/>
            <person name="Bills G."/>
            <person name="Bluhm B."/>
            <person name="Cannon C."/>
            <person name="Castanera R."/>
            <person name="Culley D."/>
            <person name="Daum C."/>
            <person name="Ezra D."/>
            <person name="Gonzalez J."/>
            <person name="Henrissat B."/>
            <person name="Kuo A."/>
            <person name="Liang C."/>
            <person name="Lipzen A."/>
            <person name="Lutzoni F."/>
            <person name="Magnuson J."/>
            <person name="Mondo S."/>
            <person name="Nolan M."/>
            <person name="Ohm R."/>
            <person name="Pangilinan J."/>
            <person name="Park H.-J."/>
            <person name="Ramirez L."/>
            <person name="Alfaro M."/>
            <person name="Sun H."/>
            <person name="Tritt A."/>
            <person name="Yoshinaga Y."/>
            <person name="Zwiers L.-H."/>
            <person name="Turgeon B."/>
            <person name="Goodwin S."/>
            <person name="Spatafora J."/>
            <person name="Crous P."/>
            <person name="Grigoriev I."/>
        </authorList>
    </citation>
    <scope>NUCLEOTIDE SEQUENCE</scope>
    <source>
        <strain evidence="2">CBS 101060</strain>
    </source>
</reference>
<protein>
    <submittedName>
        <fullName evidence="2">Uncharacterized protein</fullName>
    </submittedName>
</protein>
<evidence type="ECO:0000313" key="2">
    <source>
        <dbReference type="EMBL" id="KAF2843062.1"/>
    </source>
</evidence>
<feature type="region of interest" description="Disordered" evidence="1">
    <location>
        <begin position="274"/>
        <end position="336"/>
    </location>
</feature>
<organism evidence="2 3">
    <name type="scientific">Patellaria atrata CBS 101060</name>
    <dbReference type="NCBI Taxonomy" id="1346257"/>
    <lineage>
        <taxon>Eukaryota</taxon>
        <taxon>Fungi</taxon>
        <taxon>Dikarya</taxon>
        <taxon>Ascomycota</taxon>
        <taxon>Pezizomycotina</taxon>
        <taxon>Dothideomycetes</taxon>
        <taxon>Dothideomycetes incertae sedis</taxon>
        <taxon>Patellariales</taxon>
        <taxon>Patellariaceae</taxon>
        <taxon>Patellaria</taxon>
    </lineage>
</organism>
<sequence>MSVYEDSGDEGPTYDFLYVEDDYGIADDLAEHAIASPVLTLEDGDGSEYDLFDYFNDVEYLSDSGWNDGCTVRDQDNNTLGPTSGRKRKISIKQTQYMSGGLINASSQQQFHEEPVSPIPTVRFRRAGTRSPKPPTLDTEVVKTYTAFKNWREKYACAKGFPIFSGVEGDLDIDTISTQSDSGISPIEEVQRNIPSNELGMDDLRSALHRTLANSGVLPKGIDETTLLKFVARMLSGDGNADDIAGQLTDDLLGPKEDDATAVGIGAWISQIRDSEDLGDGENDIDGRNLQHPSSPSSDSDKASHSVAIPEDGNNQPPTRLINVKDNSSPLSSNHLRQSTKIQFSDTGVSSPQIALKELLGPMLTDESIDASELVSTFPRNRYKRKLEILDSNKESSRGRKRFAYSPAEQSRKS</sequence>
<comment type="caution">
    <text evidence="2">The sequence shown here is derived from an EMBL/GenBank/DDBJ whole genome shotgun (WGS) entry which is preliminary data.</text>
</comment>
<gene>
    <name evidence="2" type="ORF">M501DRAFT_985214</name>
</gene>
<name>A0A9P4SID5_9PEZI</name>
<dbReference type="EMBL" id="MU006089">
    <property type="protein sequence ID" value="KAF2843062.1"/>
    <property type="molecule type" value="Genomic_DNA"/>
</dbReference>
<dbReference type="AlphaFoldDB" id="A0A9P4SID5"/>
<feature type="region of interest" description="Disordered" evidence="1">
    <location>
        <begin position="392"/>
        <end position="414"/>
    </location>
</feature>
<dbReference type="Proteomes" id="UP000799429">
    <property type="component" value="Unassembled WGS sequence"/>
</dbReference>
<evidence type="ECO:0000256" key="1">
    <source>
        <dbReference type="SAM" id="MobiDB-lite"/>
    </source>
</evidence>
<dbReference type="OrthoDB" id="3933088at2759"/>
<feature type="compositionally biased region" description="Polar residues" evidence="1">
    <location>
        <begin position="325"/>
        <end position="336"/>
    </location>
</feature>